<sequence length="298" mass="31708">MKKILTLLTLAMFTFTLLPFGDAEAAKRMGGGKSIGQQRDSINQQATPKPAQSQSAAPASAGAAGGASKWGGALAGLAAGGLLAALFMGGAFENINMADILVLLVLAAVIFFIIRMMRKPKANQESRPMQFSGAGTDRAGSMFTPTPSTSVPPSATGQTDSATTNSTGVTNSIPADFEVEPFLRNAKLSFIHLQEAYGAHNLDEIREYTTPEMLAELGAQIKESGDKPHKTEVLFIEANLLDVTVTNDDMAIASVRFNGQMRESPDALPEAFDEIWHVQKDLKGQHSAWLLTGIQQPS</sequence>
<dbReference type="Proteomes" id="UP000183287">
    <property type="component" value="Unassembled WGS sequence"/>
</dbReference>
<evidence type="ECO:0000256" key="2">
    <source>
        <dbReference type="SAM" id="Phobius"/>
    </source>
</evidence>
<feature type="transmembrane region" description="Helical" evidence="2">
    <location>
        <begin position="100"/>
        <end position="117"/>
    </location>
</feature>
<feature type="compositionally biased region" description="Polar residues" evidence="1">
    <location>
        <begin position="35"/>
        <end position="54"/>
    </location>
</feature>
<feature type="compositionally biased region" description="Low complexity" evidence="1">
    <location>
        <begin position="141"/>
        <end position="156"/>
    </location>
</feature>
<dbReference type="Gene3D" id="3.10.450.240">
    <property type="match status" value="1"/>
</dbReference>
<feature type="region of interest" description="Disordered" evidence="1">
    <location>
        <begin position="123"/>
        <end position="169"/>
    </location>
</feature>
<keyword evidence="6" id="KW-1185">Reference proteome</keyword>
<evidence type="ECO:0000256" key="3">
    <source>
        <dbReference type="SAM" id="SignalP"/>
    </source>
</evidence>
<gene>
    <name evidence="5" type="ORF">SAMN05421863_101120</name>
</gene>
<dbReference type="PANTHER" id="PTHR41542:SF1">
    <property type="entry name" value="BLL5807 PROTEIN"/>
    <property type="match status" value="1"/>
</dbReference>
<feature type="region of interest" description="Disordered" evidence="1">
    <location>
        <begin position="29"/>
        <end position="60"/>
    </location>
</feature>
<dbReference type="PANTHER" id="PTHR41542">
    <property type="entry name" value="BLL5807 PROTEIN"/>
    <property type="match status" value="1"/>
</dbReference>
<protein>
    <submittedName>
        <fullName evidence="5">Predicted lipid-binding transport protein, Tim44 family</fullName>
    </submittedName>
</protein>
<feature type="transmembrane region" description="Helical" evidence="2">
    <location>
        <begin position="70"/>
        <end position="88"/>
    </location>
</feature>
<feature type="chain" id="PRO_5010318671" evidence="3">
    <location>
        <begin position="26"/>
        <end position="298"/>
    </location>
</feature>
<dbReference type="OrthoDB" id="5297955at2"/>
<dbReference type="InterPro" id="IPR007379">
    <property type="entry name" value="Tim44-like_dom"/>
</dbReference>
<dbReference type="SUPFAM" id="SSF54427">
    <property type="entry name" value="NTF2-like"/>
    <property type="match status" value="1"/>
</dbReference>
<feature type="signal peptide" evidence="3">
    <location>
        <begin position="1"/>
        <end position="25"/>
    </location>
</feature>
<organism evidence="5 6">
    <name type="scientific">Nitrosomonas communis</name>
    <dbReference type="NCBI Taxonomy" id="44574"/>
    <lineage>
        <taxon>Bacteria</taxon>
        <taxon>Pseudomonadati</taxon>
        <taxon>Pseudomonadota</taxon>
        <taxon>Betaproteobacteria</taxon>
        <taxon>Nitrosomonadales</taxon>
        <taxon>Nitrosomonadaceae</taxon>
        <taxon>Nitrosomonas</taxon>
    </lineage>
</organism>
<evidence type="ECO:0000313" key="6">
    <source>
        <dbReference type="Proteomes" id="UP000183287"/>
    </source>
</evidence>
<keyword evidence="2" id="KW-1133">Transmembrane helix</keyword>
<dbReference type="EMBL" id="FOUB01000011">
    <property type="protein sequence ID" value="SFM05024.1"/>
    <property type="molecule type" value="Genomic_DNA"/>
</dbReference>
<dbReference type="Pfam" id="PF04280">
    <property type="entry name" value="Tim44"/>
    <property type="match status" value="1"/>
</dbReference>
<evidence type="ECO:0000313" key="5">
    <source>
        <dbReference type="EMBL" id="SFM05024.1"/>
    </source>
</evidence>
<keyword evidence="2" id="KW-0472">Membrane</keyword>
<dbReference type="RefSeq" id="WP_074904530.1">
    <property type="nucleotide sequence ID" value="NZ_FOUB01000011.1"/>
</dbReference>
<dbReference type="InterPro" id="IPR032710">
    <property type="entry name" value="NTF2-like_dom_sf"/>
</dbReference>
<evidence type="ECO:0000256" key="1">
    <source>
        <dbReference type="SAM" id="MobiDB-lite"/>
    </source>
</evidence>
<feature type="compositionally biased region" description="Polar residues" evidence="1">
    <location>
        <begin position="157"/>
        <end position="169"/>
    </location>
</feature>
<accession>A0A1I4MP32</accession>
<dbReference type="AlphaFoldDB" id="A0A1I4MP32"/>
<dbReference type="STRING" id="44574.AAW31_03025"/>
<dbReference type="SMART" id="SM00978">
    <property type="entry name" value="Tim44"/>
    <property type="match status" value="1"/>
</dbReference>
<feature type="domain" description="Tim44-like" evidence="4">
    <location>
        <begin position="164"/>
        <end position="296"/>
    </location>
</feature>
<name>A0A1I4MP32_9PROT</name>
<keyword evidence="2" id="KW-0812">Transmembrane</keyword>
<proteinExistence type="predicted"/>
<keyword evidence="3" id="KW-0732">Signal</keyword>
<reference evidence="6" key="1">
    <citation type="submission" date="2016-10" db="EMBL/GenBank/DDBJ databases">
        <authorList>
            <person name="Varghese N."/>
            <person name="Submissions S."/>
        </authorList>
    </citation>
    <scope>NUCLEOTIDE SEQUENCE [LARGE SCALE GENOMIC DNA]</scope>
    <source>
        <strain evidence="6">Nm44</strain>
    </source>
</reference>
<evidence type="ECO:0000259" key="4">
    <source>
        <dbReference type="SMART" id="SM00978"/>
    </source>
</evidence>